<gene>
    <name evidence="2" type="ORF">TPC1_30677</name>
</gene>
<feature type="region of interest" description="Disordered" evidence="1">
    <location>
        <begin position="119"/>
        <end position="155"/>
    </location>
</feature>
<organism evidence="2">
    <name type="scientific">Trepomonas sp. PC1</name>
    <dbReference type="NCBI Taxonomy" id="1076344"/>
    <lineage>
        <taxon>Eukaryota</taxon>
        <taxon>Metamonada</taxon>
        <taxon>Diplomonadida</taxon>
        <taxon>Hexamitidae</taxon>
        <taxon>Hexamitinae</taxon>
        <taxon>Trepomonas</taxon>
    </lineage>
</organism>
<dbReference type="EMBL" id="GDID01006778">
    <property type="protein sequence ID" value="JAP89828.1"/>
    <property type="molecule type" value="Transcribed_RNA"/>
</dbReference>
<evidence type="ECO:0000256" key="1">
    <source>
        <dbReference type="SAM" id="MobiDB-lite"/>
    </source>
</evidence>
<proteinExistence type="predicted"/>
<feature type="non-terminal residue" evidence="2">
    <location>
        <position position="520"/>
    </location>
</feature>
<sequence length="520" mass="61029">EFEQKISNIDEESCLKILQKAFSSLEEAKIDVSEDVLKIIQQKFFVKQKTKEILQEVLTLHGQKPIQKLEQPILKQKVSEFEFPMVKPTLKEFKKLVIDQEKIQQQIKLKMSQIHEEKLQKSVQKGQNDSQQNQIQKNKQSETVKEPSQHNLTVDEIKEQSPKVDNMTLSSLEKSKELALTLRSPEKPQNFLKEEEIAIKAPQQIQTQQLTVSELERKHQFDQEQIKFFEQQQQIQKSVFEKQQVKPIDLLNVNNDSISESSMSERKRRRYPKSDVSLIDQMLQDLKMTLSDFQIFLQHLTFDQKQEIEKEVVQNLNVETIKYNKDPSMRLVQQMLDEHFPEYSRYPSNIILIILKKELHLNFKKDKIEQISQIEPQQLGDEFIPEMEFDLPRSGSVQKQILPSTVDIPKSNLKSTIVEPDLKISVLKTEPTKTEVESTETELEKMIKEAGFKGKKQMLRHLKKLTDEQLQIFEEKVIDKMTVDTIQLNQKPEFVELSKDLEDILPGFYNYPAEIIIIMK</sequence>
<feature type="compositionally biased region" description="Basic and acidic residues" evidence="1">
    <location>
        <begin position="139"/>
        <end position="155"/>
    </location>
</feature>
<name>A0A146K024_9EUKA</name>
<reference evidence="2" key="1">
    <citation type="submission" date="2015-07" db="EMBL/GenBank/DDBJ databases">
        <title>Adaptation to a free-living lifestyle via gene acquisitions in the diplomonad Trepomonas sp. PC1.</title>
        <authorList>
            <person name="Xu F."/>
            <person name="Jerlstrom-Hultqvist J."/>
            <person name="Kolisko M."/>
            <person name="Simpson A.G.B."/>
            <person name="Roger A.J."/>
            <person name="Svard S.G."/>
            <person name="Andersson J.O."/>
        </authorList>
    </citation>
    <scope>NUCLEOTIDE SEQUENCE</scope>
    <source>
        <strain evidence="2">PC1</strain>
    </source>
</reference>
<evidence type="ECO:0000313" key="2">
    <source>
        <dbReference type="EMBL" id="JAP89828.1"/>
    </source>
</evidence>
<feature type="compositionally biased region" description="Low complexity" evidence="1">
    <location>
        <begin position="124"/>
        <end position="138"/>
    </location>
</feature>
<dbReference type="AlphaFoldDB" id="A0A146K024"/>
<protein>
    <submittedName>
        <fullName evidence="2">Uncharacterized protein</fullName>
    </submittedName>
</protein>
<accession>A0A146K024</accession>
<feature type="non-terminal residue" evidence="2">
    <location>
        <position position="1"/>
    </location>
</feature>